<dbReference type="AlphaFoldDB" id="A0A2A9NZ04"/>
<reference evidence="2 3" key="1">
    <citation type="submission" date="2014-02" db="EMBL/GenBank/DDBJ databases">
        <title>Transposable element dynamics among asymbiotic and ectomycorrhizal Amanita fungi.</title>
        <authorList>
            <consortium name="DOE Joint Genome Institute"/>
            <person name="Hess J."/>
            <person name="Skrede I."/>
            <person name="Wolfe B."/>
            <person name="LaButti K."/>
            <person name="Ohm R.A."/>
            <person name="Grigoriev I.V."/>
            <person name="Pringle A."/>
        </authorList>
    </citation>
    <scope>NUCLEOTIDE SEQUENCE [LARGE SCALE GENOMIC DNA]</scope>
    <source>
        <strain evidence="2 3">SKay4041</strain>
    </source>
</reference>
<sequence>MTIQIPSDQFQPNHTNPSPSLLPPHSLMLPPLSILHNTHPHPYSPLVRRSSYPHILLLHICLRIGHGHTTPTV</sequence>
<keyword evidence="3" id="KW-1185">Reference proteome</keyword>
<proteinExistence type="predicted"/>
<evidence type="ECO:0000313" key="3">
    <source>
        <dbReference type="Proteomes" id="UP000242287"/>
    </source>
</evidence>
<dbReference type="Proteomes" id="UP000242287">
    <property type="component" value="Unassembled WGS sequence"/>
</dbReference>
<feature type="non-terminal residue" evidence="2">
    <location>
        <position position="73"/>
    </location>
</feature>
<feature type="region of interest" description="Disordered" evidence="1">
    <location>
        <begin position="1"/>
        <end position="24"/>
    </location>
</feature>
<organism evidence="2 3">
    <name type="scientific">Amanita thiersii Skay4041</name>
    <dbReference type="NCBI Taxonomy" id="703135"/>
    <lineage>
        <taxon>Eukaryota</taxon>
        <taxon>Fungi</taxon>
        <taxon>Dikarya</taxon>
        <taxon>Basidiomycota</taxon>
        <taxon>Agaricomycotina</taxon>
        <taxon>Agaricomycetes</taxon>
        <taxon>Agaricomycetidae</taxon>
        <taxon>Agaricales</taxon>
        <taxon>Pluteineae</taxon>
        <taxon>Amanitaceae</taxon>
        <taxon>Amanita</taxon>
    </lineage>
</organism>
<dbReference type="EMBL" id="KZ301975">
    <property type="protein sequence ID" value="PFH53143.1"/>
    <property type="molecule type" value="Genomic_DNA"/>
</dbReference>
<name>A0A2A9NZ04_9AGAR</name>
<evidence type="ECO:0000256" key="1">
    <source>
        <dbReference type="SAM" id="MobiDB-lite"/>
    </source>
</evidence>
<evidence type="ECO:0000313" key="2">
    <source>
        <dbReference type="EMBL" id="PFH53143.1"/>
    </source>
</evidence>
<gene>
    <name evidence="2" type="ORF">AMATHDRAFT_55604</name>
</gene>
<protein>
    <submittedName>
        <fullName evidence="2">Uncharacterized protein</fullName>
    </submittedName>
</protein>
<feature type="compositionally biased region" description="Polar residues" evidence="1">
    <location>
        <begin position="1"/>
        <end position="16"/>
    </location>
</feature>
<accession>A0A2A9NZ04</accession>